<dbReference type="Gene3D" id="3.40.47.10">
    <property type="match status" value="1"/>
</dbReference>
<dbReference type="GO" id="GO:0016747">
    <property type="term" value="F:acyltransferase activity, transferring groups other than amino-acyl groups"/>
    <property type="evidence" value="ECO:0007669"/>
    <property type="project" value="InterPro"/>
</dbReference>
<evidence type="ECO:0000313" key="4">
    <source>
        <dbReference type="Proteomes" id="UP000004810"/>
    </source>
</evidence>
<comment type="caution">
    <text evidence="3">The sequence shown here is derived from an EMBL/GenBank/DDBJ whole genome shotgun (WGS) entry which is preliminary data.</text>
</comment>
<dbReference type="InterPro" id="IPR016039">
    <property type="entry name" value="Thiolase-like"/>
</dbReference>
<evidence type="ECO:0000256" key="1">
    <source>
        <dbReference type="ARBA" id="ARBA00022679"/>
    </source>
</evidence>
<accession>J9ARC0</accession>
<feature type="domain" description="Thiolase N-terminal" evidence="2">
    <location>
        <begin position="10"/>
        <end position="193"/>
    </location>
</feature>
<name>J9ARC0_WUCBA</name>
<sequence>MSASNEKPKVYIIGVGMTKFTKPGSVSNWDYPDMYKMYYSKQSFIGCKTQYSDVEQAAVGYLYGGTCCGQRALYEIGLTGIPIYNLNNACASGSTAVYLSKLCIEGGHANVALAVGFEKMKSGSLESMEKLDDRTHALERHINVISTTRGLLPAPLMAQMFANAGREHMDKYGTKREHFAKIAQKNHKHSINNP</sequence>
<proteinExistence type="predicted"/>
<reference evidence="4" key="1">
    <citation type="submission" date="2012-08" db="EMBL/GenBank/DDBJ databases">
        <title>The Genome Sequence of Wuchereria bancrofti.</title>
        <authorList>
            <person name="Nutman T.B."/>
            <person name="Fink D.L."/>
            <person name="Russ C."/>
            <person name="Young S."/>
            <person name="Zeng Q."/>
            <person name="Koehrsen M."/>
            <person name="Alvarado L."/>
            <person name="Berlin A."/>
            <person name="Chapman S.B."/>
            <person name="Chen Z."/>
            <person name="Freedman E."/>
            <person name="Gellesch M."/>
            <person name="Goldberg J."/>
            <person name="Griggs A."/>
            <person name="Gujja S."/>
            <person name="Heilman E.R."/>
            <person name="Heiman D."/>
            <person name="Hepburn T."/>
            <person name="Howarth C."/>
            <person name="Jen D."/>
            <person name="Larson L."/>
            <person name="Lewis B."/>
            <person name="Mehta T."/>
            <person name="Park D."/>
            <person name="Pearson M."/>
            <person name="Roberts A."/>
            <person name="Saif S."/>
            <person name="Shea T."/>
            <person name="Shenoy N."/>
            <person name="Sisk P."/>
            <person name="Stolte C."/>
            <person name="Sykes S."/>
            <person name="Walk T."/>
            <person name="White J."/>
            <person name="Yandava C."/>
            <person name="Haas B."/>
            <person name="Henn M.R."/>
            <person name="Nusbaum C."/>
            <person name="Birren B."/>
        </authorList>
    </citation>
    <scope>NUCLEOTIDE SEQUENCE [LARGE SCALE GENOMIC DNA]</scope>
    <source>
        <strain evidence="4">NA</strain>
    </source>
</reference>
<dbReference type="Proteomes" id="UP000004810">
    <property type="component" value="Unassembled WGS sequence"/>
</dbReference>
<dbReference type="AlphaFoldDB" id="J9ARC0"/>
<dbReference type="PROSITE" id="PS00098">
    <property type="entry name" value="THIOLASE_1"/>
    <property type="match status" value="1"/>
</dbReference>
<evidence type="ECO:0000313" key="3">
    <source>
        <dbReference type="EMBL" id="EJW76925.1"/>
    </source>
</evidence>
<dbReference type="SUPFAM" id="SSF53901">
    <property type="entry name" value="Thiolase-like"/>
    <property type="match status" value="1"/>
</dbReference>
<gene>
    <name evidence="3" type="ORF">WUBG_12166</name>
</gene>
<dbReference type="InterPro" id="IPR020616">
    <property type="entry name" value="Thiolase_N"/>
</dbReference>
<dbReference type="PANTHER" id="PTHR42870">
    <property type="entry name" value="ACETYL-COA C-ACETYLTRANSFERASE"/>
    <property type="match status" value="1"/>
</dbReference>
<protein>
    <recommendedName>
        <fullName evidence="2">Thiolase N-terminal domain-containing protein</fullName>
    </recommendedName>
</protein>
<dbReference type="EMBL" id="ADBV01008429">
    <property type="protein sequence ID" value="EJW76925.1"/>
    <property type="molecule type" value="Genomic_DNA"/>
</dbReference>
<evidence type="ECO:0000259" key="2">
    <source>
        <dbReference type="Pfam" id="PF00108"/>
    </source>
</evidence>
<dbReference type="InterPro" id="IPR020615">
    <property type="entry name" value="Thiolase_acyl_enz_int_AS"/>
</dbReference>
<keyword evidence="1" id="KW-0808">Transferase</keyword>
<organism evidence="3 4">
    <name type="scientific">Wuchereria bancrofti</name>
    <dbReference type="NCBI Taxonomy" id="6293"/>
    <lineage>
        <taxon>Eukaryota</taxon>
        <taxon>Metazoa</taxon>
        <taxon>Ecdysozoa</taxon>
        <taxon>Nematoda</taxon>
        <taxon>Chromadorea</taxon>
        <taxon>Rhabditida</taxon>
        <taxon>Spirurina</taxon>
        <taxon>Spiruromorpha</taxon>
        <taxon>Filarioidea</taxon>
        <taxon>Onchocercidae</taxon>
        <taxon>Wuchereria</taxon>
    </lineage>
</organism>
<dbReference type="Pfam" id="PF00108">
    <property type="entry name" value="Thiolase_N"/>
    <property type="match status" value="1"/>
</dbReference>
<dbReference type="PANTHER" id="PTHR42870:SF1">
    <property type="entry name" value="NON-SPECIFIC LIPID-TRANSFER PROTEIN-LIKE 2"/>
    <property type="match status" value="1"/>
</dbReference>